<evidence type="ECO:0000259" key="3">
    <source>
        <dbReference type="SMART" id="SM00835"/>
    </source>
</evidence>
<organism evidence="4 5">
    <name type="scientific">Saponaria officinalis</name>
    <name type="common">Common soapwort</name>
    <name type="synonym">Lychnis saponaria</name>
    <dbReference type="NCBI Taxonomy" id="3572"/>
    <lineage>
        <taxon>Eukaryota</taxon>
        <taxon>Viridiplantae</taxon>
        <taxon>Streptophyta</taxon>
        <taxon>Embryophyta</taxon>
        <taxon>Tracheophyta</taxon>
        <taxon>Spermatophyta</taxon>
        <taxon>Magnoliopsida</taxon>
        <taxon>eudicotyledons</taxon>
        <taxon>Gunneridae</taxon>
        <taxon>Pentapetalae</taxon>
        <taxon>Caryophyllales</taxon>
        <taxon>Caryophyllaceae</taxon>
        <taxon>Caryophylleae</taxon>
        <taxon>Saponaria</taxon>
    </lineage>
</organism>
<reference evidence="4" key="1">
    <citation type="submission" date="2024-03" db="EMBL/GenBank/DDBJ databases">
        <title>WGS assembly of Saponaria officinalis var. Norfolk2.</title>
        <authorList>
            <person name="Jenkins J."/>
            <person name="Shu S."/>
            <person name="Grimwood J."/>
            <person name="Barry K."/>
            <person name="Goodstein D."/>
            <person name="Schmutz J."/>
            <person name="Leebens-Mack J."/>
            <person name="Osbourn A."/>
        </authorList>
    </citation>
    <scope>NUCLEOTIDE SEQUENCE [LARGE SCALE GENOMIC DNA]</scope>
    <source>
        <strain evidence="4">JIC</strain>
    </source>
</reference>
<accession>A0AAW1MUK7</accession>
<protein>
    <recommendedName>
        <fullName evidence="3">Cupin type-1 domain-containing protein</fullName>
    </recommendedName>
</protein>
<dbReference type="PANTHER" id="PTHR31189">
    <property type="entry name" value="OS03G0336100 PROTEIN-RELATED"/>
    <property type="match status" value="1"/>
</dbReference>
<evidence type="ECO:0000256" key="1">
    <source>
        <dbReference type="SAM" id="MobiDB-lite"/>
    </source>
</evidence>
<feature type="region of interest" description="Disordered" evidence="1">
    <location>
        <begin position="441"/>
        <end position="856"/>
    </location>
</feature>
<dbReference type="AlphaFoldDB" id="A0AAW1MUK7"/>
<feature type="compositionally biased region" description="Basic and acidic residues" evidence="1">
    <location>
        <begin position="441"/>
        <end position="535"/>
    </location>
</feature>
<dbReference type="InterPro" id="IPR050253">
    <property type="entry name" value="Seed_Storage-Functional"/>
</dbReference>
<feature type="compositionally biased region" description="Basic and acidic residues" evidence="1">
    <location>
        <begin position="544"/>
        <end position="722"/>
    </location>
</feature>
<gene>
    <name evidence="4" type="ORF">RND81_02G156100</name>
</gene>
<dbReference type="InterPro" id="IPR006045">
    <property type="entry name" value="Cupin_1"/>
</dbReference>
<evidence type="ECO:0000256" key="2">
    <source>
        <dbReference type="SAM" id="SignalP"/>
    </source>
</evidence>
<proteinExistence type="predicted"/>
<dbReference type="EMBL" id="JBDFQZ010000002">
    <property type="protein sequence ID" value="KAK9749864.1"/>
    <property type="molecule type" value="Genomic_DNA"/>
</dbReference>
<comment type="caution">
    <text evidence="4">The sequence shown here is derived from an EMBL/GenBank/DDBJ whole genome shotgun (WGS) entry which is preliminary data.</text>
</comment>
<feature type="signal peptide" evidence="2">
    <location>
        <begin position="1"/>
        <end position="32"/>
    </location>
</feature>
<dbReference type="PANTHER" id="PTHR31189:SF7">
    <property type="entry name" value="OS03G0197300 PROTEIN"/>
    <property type="match status" value="1"/>
</dbReference>
<evidence type="ECO:0000313" key="4">
    <source>
        <dbReference type="EMBL" id="KAK9749864.1"/>
    </source>
</evidence>
<feature type="compositionally biased region" description="Basic and acidic residues" evidence="1">
    <location>
        <begin position="778"/>
        <end position="820"/>
    </location>
</feature>
<feature type="domain" description="Cupin type-1" evidence="3">
    <location>
        <begin position="258"/>
        <end position="412"/>
    </location>
</feature>
<dbReference type="InterPro" id="IPR011051">
    <property type="entry name" value="RmlC_Cupin_sf"/>
</dbReference>
<dbReference type="SUPFAM" id="SSF51182">
    <property type="entry name" value="RmlC-like cupins"/>
    <property type="match status" value="1"/>
</dbReference>
<name>A0AAW1MUK7_SAPOF</name>
<feature type="chain" id="PRO_5043867208" description="Cupin type-1 domain-containing protein" evidence="2">
    <location>
        <begin position="33"/>
        <end position="856"/>
    </location>
</feature>
<feature type="compositionally biased region" description="Acidic residues" evidence="1">
    <location>
        <begin position="723"/>
        <end position="736"/>
    </location>
</feature>
<feature type="compositionally biased region" description="Basic and acidic residues" evidence="1">
    <location>
        <begin position="737"/>
        <end position="766"/>
    </location>
</feature>
<feature type="domain" description="Cupin type-1" evidence="3">
    <location>
        <begin position="55"/>
        <end position="204"/>
    </location>
</feature>
<keyword evidence="2" id="KW-0732">Signal</keyword>
<dbReference type="SMART" id="SM00835">
    <property type="entry name" value="Cupin_1"/>
    <property type="match status" value="2"/>
</dbReference>
<dbReference type="CDD" id="cd02245">
    <property type="entry name" value="cupin_7S_vicilin-like_C"/>
    <property type="match status" value="1"/>
</dbReference>
<dbReference type="Pfam" id="PF00190">
    <property type="entry name" value="Cupin_1"/>
    <property type="match status" value="2"/>
</dbReference>
<dbReference type="Gene3D" id="2.60.120.10">
    <property type="entry name" value="Jelly Rolls"/>
    <property type="match status" value="2"/>
</dbReference>
<dbReference type="InterPro" id="IPR014710">
    <property type="entry name" value="RmlC-like_jellyroll"/>
</dbReference>
<sequence>MVKTTRVIMKSFNCMVLLSLVSLLLAVKNVSGSLSYYEGADRGSVGTAARWVKKEERRPLVATEFGSISSVDIGDGTERNEYHLQMITMEPNSLFLPVLLHSDMVFYVHTGSGRLSWTEGDEMNKVRLQRGDVYRLKSGTLFYIHSNLEPERPRFRIIATFANPDEQHLQGPSIGPYSSINDLVRGFDKPVLQAAFQVPKEVIEEITSTTDTPAIVHADQKSKHKFWEEELLFINALFGTQRFSNQAADNKKKHTKTFNFFKEKPDFKSCSGWSKVVTKHDLHALHGSEIGVYMVNLTKGSIMGPHWNPAATEVSVVLEGEGMVQVVCPSASTNKECQNSRIRVEEGDVFTVSRFHPMAQTSFNNGSLVFMGFSTSSKKNHPQFLAGKASVLQTLDRFILGVSFNVSNSTVDQLLAAQEGSIILECTSCAEEQEMVMEEAIERERREEERKREEEEARRRGEEERKREEEAARRREEEEEERKGEEEERRKREEEEQRRKEEEEEESRREEEEERGRREEEEQRRKEEEEQRRREEEEERRRRKEEEQRHKEEEEEQRRHEEEEEQRRCEEEEQRRKEEEDEQRRREEEKEQRRQEEEEERRRREEEEEQRRREEEERRQKEEKEKRRREEEEEQKRREEEEQRQKEEKEKRRHGEEEEQRRREEEEQRQIEEEEQKRREEKEERQIEEEKERKREEEEQRQREKEEKQRQREEEEEQKRREEEEEEQRQEEEEEEQKQREEKQRRREKEEEKRREEEEEEQRRQEEEEQHEEDEKGTEERGRGEEESEEEMARREEEERGEWQREEEEARRRGRNDKLRLNKYGRGNQKQKGSGHSKEGRIISRIMSKLTGLNAP</sequence>
<keyword evidence="5" id="KW-1185">Reference proteome</keyword>
<feature type="compositionally biased region" description="Acidic residues" evidence="1">
    <location>
        <begin position="767"/>
        <end position="777"/>
    </location>
</feature>
<dbReference type="Proteomes" id="UP001443914">
    <property type="component" value="Unassembled WGS sequence"/>
</dbReference>
<evidence type="ECO:0000313" key="5">
    <source>
        <dbReference type="Proteomes" id="UP001443914"/>
    </source>
</evidence>
<dbReference type="CDD" id="cd02244">
    <property type="entry name" value="cupin_7S_vicilin-like_N"/>
    <property type="match status" value="1"/>
</dbReference>